<evidence type="ECO:0000313" key="3">
    <source>
        <dbReference type="Proteomes" id="UP000659904"/>
    </source>
</evidence>
<organism evidence="2 3">
    <name type="scientific">Catellatospora citrea</name>
    <dbReference type="NCBI Taxonomy" id="53366"/>
    <lineage>
        <taxon>Bacteria</taxon>
        <taxon>Bacillati</taxon>
        <taxon>Actinomycetota</taxon>
        <taxon>Actinomycetes</taxon>
        <taxon>Micromonosporales</taxon>
        <taxon>Micromonosporaceae</taxon>
        <taxon>Catellatospora</taxon>
    </lineage>
</organism>
<dbReference type="Gene3D" id="1.20.120.520">
    <property type="entry name" value="nmb1532 protein domain like"/>
    <property type="match status" value="1"/>
</dbReference>
<dbReference type="CDD" id="cd12108">
    <property type="entry name" value="Hr-like"/>
    <property type="match status" value="1"/>
</dbReference>
<dbReference type="InterPro" id="IPR012312">
    <property type="entry name" value="Hemerythrin-like"/>
</dbReference>
<protein>
    <recommendedName>
        <fullName evidence="1">Hemerythrin-like domain-containing protein</fullName>
    </recommendedName>
</protein>
<comment type="caution">
    <text evidence="2">The sequence shown here is derived from an EMBL/GenBank/DDBJ whole genome shotgun (WGS) entry which is preliminary data.</text>
</comment>
<evidence type="ECO:0000259" key="1">
    <source>
        <dbReference type="Pfam" id="PF01814"/>
    </source>
</evidence>
<sequence>MDDNPLLAELQWVHGMLRRDLATVRRLADEAAGGAPARALQQGVRKLQSNGPLFQLKVNCLSYCQFVHHHHQSEDAMLFPAVRRSAPHLRATVDRLEADHRVVSDLLDQVEGAARALGGDDAEIRAKLVVALRTLSDRLLEHLEFEEGALGPVLKTWKRWPFHG</sequence>
<reference evidence="2 3" key="1">
    <citation type="submission" date="2021-01" db="EMBL/GenBank/DDBJ databases">
        <title>Whole genome shotgun sequence of Catellatospora citrea NBRC 14495.</title>
        <authorList>
            <person name="Komaki H."/>
            <person name="Tamura T."/>
        </authorList>
    </citation>
    <scope>NUCLEOTIDE SEQUENCE [LARGE SCALE GENOMIC DNA]</scope>
    <source>
        <strain evidence="2 3">NBRC 14495</strain>
    </source>
</reference>
<gene>
    <name evidence="2" type="ORF">Cci01nite_10720</name>
</gene>
<dbReference type="Pfam" id="PF01814">
    <property type="entry name" value="Hemerythrin"/>
    <property type="match status" value="1"/>
</dbReference>
<dbReference type="Proteomes" id="UP000659904">
    <property type="component" value="Unassembled WGS sequence"/>
</dbReference>
<feature type="domain" description="Hemerythrin-like" evidence="1">
    <location>
        <begin position="13"/>
        <end position="153"/>
    </location>
</feature>
<name>A0A8J3KBF6_9ACTN</name>
<dbReference type="EMBL" id="BONH01000002">
    <property type="protein sequence ID" value="GIF95978.1"/>
    <property type="molecule type" value="Genomic_DNA"/>
</dbReference>
<dbReference type="AlphaFoldDB" id="A0A8J3KBF6"/>
<keyword evidence="3" id="KW-1185">Reference proteome</keyword>
<accession>A0A8J3KBF6</accession>
<evidence type="ECO:0000313" key="2">
    <source>
        <dbReference type="EMBL" id="GIF95978.1"/>
    </source>
</evidence>
<proteinExistence type="predicted"/>